<reference evidence="1" key="1">
    <citation type="submission" date="2025-08" db="UniProtKB">
        <authorList>
            <consortium name="Ensembl"/>
        </authorList>
    </citation>
    <scope>IDENTIFICATION</scope>
</reference>
<dbReference type="STRING" id="48699.ENSPLAP00000019957"/>
<dbReference type="Proteomes" id="UP000261500">
    <property type="component" value="Unplaced"/>
</dbReference>
<evidence type="ECO:0000313" key="1">
    <source>
        <dbReference type="Ensembl" id="ENSPLAP00000019957.1"/>
    </source>
</evidence>
<dbReference type="GeneTree" id="ENSGT01050000245833"/>
<proteinExistence type="predicted"/>
<name>A0A3B3V4X4_9TELE</name>
<evidence type="ECO:0000313" key="2">
    <source>
        <dbReference type="Proteomes" id="UP000261500"/>
    </source>
</evidence>
<reference evidence="1" key="2">
    <citation type="submission" date="2025-09" db="UniProtKB">
        <authorList>
            <consortium name="Ensembl"/>
        </authorList>
    </citation>
    <scope>IDENTIFICATION</scope>
</reference>
<dbReference type="SUPFAM" id="SSF58113">
    <property type="entry name" value="Apolipoprotein A-I"/>
    <property type="match status" value="1"/>
</dbReference>
<dbReference type="AlphaFoldDB" id="A0A3B3V4X4"/>
<keyword evidence="2" id="KW-1185">Reference proteome</keyword>
<protein>
    <submittedName>
        <fullName evidence="1">Uncharacterized protein</fullName>
    </submittedName>
</protein>
<organism evidence="1 2">
    <name type="scientific">Poecilia latipinna</name>
    <name type="common">sailfin molly</name>
    <dbReference type="NCBI Taxonomy" id="48699"/>
    <lineage>
        <taxon>Eukaryota</taxon>
        <taxon>Metazoa</taxon>
        <taxon>Chordata</taxon>
        <taxon>Craniata</taxon>
        <taxon>Vertebrata</taxon>
        <taxon>Euteleostomi</taxon>
        <taxon>Actinopterygii</taxon>
        <taxon>Neopterygii</taxon>
        <taxon>Teleostei</taxon>
        <taxon>Neoteleostei</taxon>
        <taxon>Acanthomorphata</taxon>
        <taxon>Ovalentaria</taxon>
        <taxon>Atherinomorphae</taxon>
        <taxon>Cyprinodontiformes</taxon>
        <taxon>Poeciliidae</taxon>
        <taxon>Poeciliinae</taxon>
        <taxon>Poecilia</taxon>
    </lineage>
</organism>
<sequence>MFLLPVCHNVPFALRVSCIILETNLAENAIVSLVQLFYFPFTHSSEPYVNCCSSCYGESCWRSHAQSITSYQCNQDCLQTACRLPADRPQTICRPPPDHLQTVCRLPADRPQTTFRLPADHLQSTFRPPPDCLQTTFRPPADHLQTTTRPPSDHLQTVCRPPSDHLQTACRPPADHLQTTSKPSTNSLSSFPDSLCCVSRCCTSLISTLFSF</sequence>
<accession>A0A3B3V4X4</accession>
<dbReference type="Ensembl" id="ENSPLAT00000014734.1">
    <property type="protein sequence ID" value="ENSPLAP00000019957.1"/>
    <property type="gene ID" value="ENSPLAG00000002493.1"/>
</dbReference>